<dbReference type="PANTHER" id="PTHR22847:SF746">
    <property type="entry name" value="OS01G0185400 PROTEIN"/>
    <property type="match status" value="1"/>
</dbReference>
<keyword evidence="1 3" id="KW-0853">WD repeat</keyword>
<dbReference type="AlphaFoldDB" id="A0AAV8QN00"/>
<dbReference type="InterPro" id="IPR015943">
    <property type="entry name" value="WD40/YVTN_repeat-like_dom_sf"/>
</dbReference>
<accession>A0AAV8QN00</accession>
<dbReference type="Pfam" id="PF00400">
    <property type="entry name" value="WD40"/>
    <property type="match status" value="3"/>
</dbReference>
<evidence type="ECO:0000313" key="4">
    <source>
        <dbReference type="EMBL" id="KAJ8480237.1"/>
    </source>
</evidence>
<dbReference type="Gene3D" id="2.130.10.10">
    <property type="entry name" value="YVTN repeat-like/Quinoprotein amine dehydrogenase"/>
    <property type="match status" value="2"/>
</dbReference>
<protein>
    <recommendedName>
        <fullName evidence="6">F-box domain-containing protein</fullName>
    </recommendedName>
</protein>
<evidence type="ECO:0008006" key="6">
    <source>
        <dbReference type="Google" id="ProtNLM"/>
    </source>
</evidence>
<dbReference type="InterPro" id="IPR036047">
    <property type="entry name" value="F-box-like_dom_sf"/>
</dbReference>
<dbReference type="SUPFAM" id="SSF81383">
    <property type="entry name" value="F-box domain"/>
    <property type="match status" value="1"/>
</dbReference>
<dbReference type="SMART" id="SM00320">
    <property type="entry name" value="WD40"/>
    <property type="match status" value="5"/>
</dbReference>
<dbReference type="InterPro" id="IPR001680">
    <property type="entry name" value="WD40_rpt"/>
</dbReference>
<feature type="repeat" description="WD" evidence="3">
    <location>
        <begin position="245"/>
        <end position="287"/>
    </location>
</feature>
<evidence type="ECO:0000313" key="5">
    <source>
        <dbReference type="Proteomes" id="UP001222027"/>
    </source>
</evidence>
<dbReference type="InterPro" id="IPR020472">
    <property type="entry name" value="WD40_PAC1"/>
</dbReference>
<comment type="caution">
    <text evidence="4">The sequence shown here is derived from an EMBL/GenBank/DDBJ whole genome shotgun (WGS) entry which is preliminary data.</text>
</comment>
<dbReference type="PANTHER" id="PTHR22847">
    <property type="entry name" value="WD40 REPEAT PROTEIN"/>
    <property type="match status" value="1"/>
</dbReference>
<keyword evidence="2" id="KW-0677">Repeat</keyword>
<evidence type="ECO:0000256" key="2">
    <source>
        <dbReference type="ARBA" id="ARBA00022737"/>
    </source>
</evidence>
<proteinExistence type="predicted"/>
<sequence length="517" mass="56810">MADRPPQLAGHGGPRTLADIDADSLAHCFGFLGIRDVANLAMTCKPLCRVAYSDPVWNRLFREQWPHLSVSFGAPGVREQFLSRHMALHQLKFDDPLEIYFNTTYSIPASHMLLDGNAILLAQGSSIQRFQVSSSEIKDHELLTAHGARITCMRLFPIEETSLFRNVMQYEDNVLVTSSSDRTIRLWWKGRSQRCFRGHNGPVTTLADTLLGNSGSKVLASGGEDCTVRLWSVGASGKQHPLLTYHGHEKPLSFLTVARHRTSLLVSISRDSRVRVWDTSASSSSCLSSCVGMTSVSGSPVALKCYDTLCYVAAGASVTAIDLRTMQKAFTVALHGPKLYSFEMLPSKWLICSGGQDKALLWDIRKNQENPEPVAELELNHNRVKYLHMDPYKVVAGGPFGYKVNVWETSTGFLTNSLDCRVPGETEEIPGLSAMAVDGCRIITGGCSEMPGFVYYRDFSNCYVASSLVDDSTGSKFWESDLPGLVPISEFYRGLMGVSFEEATGSADTSMVDKVGA</sequence>
<dbReference type="InterPro" id="IPR036322">
    <property type="entry name" value="WD40_repeat_dom_sf"/>
</dbReference>
<evidence type="ECO:0000256" key="1">
    <source>
        <dbReference type="ARBA" id="ARBA00022574"/>
    </source>
</evidence>
<keyword evidence="5" id="KW-1185">Reference proteome</keyword>
<dbReference type="PROSITE" id="PS50082">
    <property type="entry name" value="WD_REPEATS_2"/>
    <property type="match status" value="2"/>
</dbReference>
<gene>
    <name evidence="4" type="ORF">OPV22_023964</name>
</gene>
<dbReference type="Proteomes" id="UP001222027">
    <property type="component" value="Unassembled WGS sequence"/>
</dbReference>
<feature type="repeat" description="WD" evidence="3">
    <location>
        <begin position="196"/>
        <end position="233"/>
    </location>
</feature>
<dbReference type="EMBL" id="JAQQAF010000006">
    <property type="protein sequence ID" value="KAJ8480237.1"/>
    <property type="molecule type" value="Genomic_DNA"/>
</dbReference>
<name>A0AAV8QN00_ENSVE</name>
<dbReference type="SUPFAM" id="SSF50978">
    <property type="entry name" value="WD40 repeat-like"/>
    <property type="match status" value="1"/>
</dbReference>
<organism evidence="4 5">
    <name type="scientific">Ensete ventricosum</name>
    <name type="common">Abyssinian banana</name>
    <name type="synonym">Musa ensete</name>
    <dbReference type="NCBI Taxonomy" id="4639"/>
    <lineage>
        <taxon>Eukaryota</taxon>
        <taxon>Viridiplantae</taxon>
        <taxon>Streptophyta</taxon>
        <taxon>Embryophyta</taxon>
        <taxon>Tracheophyta</taxon>
        <taxon>Spermatophyta</taxon>
        <taxon>Magnoliopsida</taxon>
        <taxon>Liliopsida</taxon>
        <taxon>Zingiberales</taxon>
        <taxon>Musaceae</taxon>
        <taxon>Ensete</taxon>
    </lineage>
</organism>
<dbReference type="PRINTS" id="PR00320">
    <property type="entry name" value="GPROTEINBRPT"/>
</dbReference>
<evidence type="ECO:0000256" key="3">
    <source>
        <dbReference type="PROSITE-ProRule" id="PRU00221"/>
    </source>
</evidence>
<reference evidence="4 5" key="1">
    <citation type="submission" date="2022-12" db="EMBL/GenBank/DDBJ databases">
        <title>Chromosome-scale assembly of the Ensete ventricosum genome.</title>
        <authorList>
            <person name="Dussert Y."/>
            <person name="Stocks J."/>
            <person name="Wendawek A."/>
            <person name="Woldeyes F."/>
            <person name="Nichols R.A."/>
            <person name="Borrell J.S."/>
        </authorList>
    </citation>
    <scope>NUCLEOTIDE SEQUENCE [LARGE SCALE GENOMIC DNA]</scope>
    <source>
        <strain evidence="5">cv. Maze</strain>
        <tissue evidence="4">Seeds</tissue>
    </source>
</reference>